<evidence type="ECO:0000256" key="1">
    <source>
        <dbReference type="SAM" id="MobiDB-lite"/>
    </source>
</evidence>
<feature type="region of interest" description="Disordered" evidence="1">
    <location>
        <begin position="1"/>
        <end position="20"/>
    </location>
</feature>
<keyword evidence="3" id="KW-1185">Reference proteome</keyword>
<feature type="compositionally biased region" description="Basic and acidic residues" evidence="1">
    <location>
        <begin position="8"/>
        <end position="20"/>
    </location>
</feature>
<organism evidence="2 3">
    <name type="scientific">Streptomyces cavernicola</name>
    <dbReference type="NCBI Taxonomy" id="3043613"/>
    <lineage>
        <taxon>Bacteria</taxon>
        <taxon>Bacillati</taxon>
        <taxon>Actinomycetota</taxon>
        <taxon>Actinomycetes</taxon>
        <taxon>Kitasatosporales</taxon>
        <taxon>Streptomycetaceae</taxon>
        <taxon>Streptomyces</taxon>
    </lineage>
</organism>
<dbReference type="RefSeq" id="WP_282543979.1">
    <property type="nucleotide sequence ID" value="NZ_JASCIQ010000020.1"/>
</dbReference>
<name>A0ABT6SFI2_9ACTN</name>
<evidence type="ECO:0000313" key="3">
    <source>
        <dbReference type="Proteomes" id="UP001223978"/>
    </source>
</evidence>
<protein>
    <submittedName>
        <fullName evidence="2">Uncharacterized protein</fullName>
    </submittedName>
</protein>
<dbReference type="Proteomes" id="UP001223978">
    <property type="component" value="Unassembled WGS sequence"/>
</dbReference>
<comment type="caution">
    <text evidence="2">The sequence shown here is derived from an EMBL/GenBank/DDBJ whole genome shotgun (WGS) entry which is preliminary data.</text>
</comment>
<gene>
    <name evidence="2" type="ORF">QIS96_19770</name>
</gene>
<proteinExistence type="predicted"/>
<sequence>MFGRNKKITNDAEAREVERRQADDIRAAHRATKWGLRSAADFRKKVTDADQQLSDWSAEKRKQQKAEREQQRLAQWCADEDRRLREWVAADTYEARKQARRW</sequence>
<accession>A0ABT6SFI2</accession>
<reference evidence="2 3" key="1">
    <citation type="submission" date="2023-05" db="EMBL/GenBank/DDBJ databases">
        <title>Draft genome sequence of Streptomyces sp. B-S-A6 isolated from a cave soil in Thailand.</title>
        <authorList>
            <person name="Chamroensaksri N."/>
            <person name="Muangham S."/>
        </authorList>
    </citation>
    <scope>NUCLEOTIDE SEQUENCE [LARGE SCALE GENOMIC DNA]</scope>
    <source>
        <strain evidence="2 3">B-S-A6</strain>
    </source>
</reference>
<evidence type="ECO:0000313" key="2">
    <source>
        <dbReference type="EMBL" id="MDI3406046.1"/>
    </source>
</evidence>
<dbReference type="EMBL" id="JASCIQ010000020">
    <property type="protein sequence ID" value="MDI3406046.1"/>
    <property type="molecule type" value="Genomic_DNA"/>
</dbReference>